<accession>A0ABP8V926</accession>
<dbReference type="EMBL" id="BAABFL010000462">
    <property type="protein sequence ID" value="GAA4651775.1"/>
    <property type="molecule type" value="Genomic_DNA"/>
</dbReference>
<dbReference type="PANTHER" id="PTHR46361">
    <property type="entry name" value="ELECTRON CARRIER/ PROTEIN DISULFIDE OXIDOREDUCTASE"/>
    <property type="match status" value="1"/>
</dbReference>
<gene>
    <name evidence="2" type="ORF">GCM10023116_40590</name>
</gene>
<organism evidence="2 3">
    <name type="scientific">Kistimonas scapharcae</name>
    <dbReference type="NCBI Taxonomy" id="1036133"/>
    <lineage>
        <taxon>Bacteria</taxon>
        <taxon>Pseudomonadati</taxon>
        <taxon>Pseudomonadota</taxon>
        <taxon>Gammaproteobacteria</taxon>
        <taxon>Oceanospirillales</taxon>
        <taxon>Endozoicomonadaceae</taxon>
        <taxon>Kistimonas</taxon>
    </lineage>
</organism>
<evidence type="ECO:0000313" key="3">
    <source>
        <dbReference type="Proteomes" id="UP001500604"/>
    </source>
</evidence>
<proteinExistence type="predicted"/>
<dbReference type="InterPro" id="IPR006869">
    <property type="entry name" value="DUF547"/>
</dbReference>
<dbReference type="RefSeq" id="WP_345198218.1">
    <property type="nucleotide sequence ID" value="NZ_BAABFL010000462.1"/>
</dbReference>
<evidence type="ECO:0000313" key="2">
    <source>
        <dbReference type="EMBL" id="GAA4651775.1"/>
    </source>
</evidence>
<feature type="domain" description="DUF547" evidence="1">
    <location>
        <begin position="73"/>
        <end position="197"/>
    </location>
</feature>
<dbReference type="Proteomes" id="UP001500604">
    <property type="component" value="Unassembled WGS sequence"/>
</dbReference>
<sequence length="276" mass="31994">MEILNSGYLKGDSLKEAHLPSALARALAAIAQYHYTPETHEFDYQACAHSKSYEHYLQVVNALQDFEPASLADTDEKVAFWLNLYNGLVIHSVIHHEVCGSVRHHNGFYTYNCYKLKDHHYSLDDIEHGILRSNSPKFAAFWRPLKKKHPGYQHALPELDARIHAALFCATISCPLLRIYDPEHLSKVLDNTVSDYLLAYVSFHAGKQLLTLPKTFYWYRKDFGTDRELIAFVREKHPSCDVRQALAKAGENIKFDFRDFDWSLNSTRYQWQQSEL</sequence>
<evidence type="ECO:0000259" key="1">
    <source>
        <dbReference type="Pfam" id="PF04784"/>
    </source>
</evidence>
<protein>
    <submittedName>
        <fullName evidence="2">DUF547 domain-containing protein</fullName>
    </submittedName>
</protein>
<keyword evidence="3" id="KW-1185">Reference proteome</keyword>
<reference evidence="3" key="1">
    <citation type="journal article" date="2019" name="Int. J. Syst. Evol. Microbiol.">
        <title>The Global Catalogue of Microorganisms (GCM) 10K type strain sequencing project: providing services to taxonomists for standard genome sequencing and annotation.</title>
        <authorList>
            <consortium name="The Broad Institute Genomics Platform"/>
            <consortium name="The Broad Institute Genome Sequencing Center for Infectious Disease"/>
            <person name="Wu L."/>
            <person name="Ma J."/>
        </authorList>
    </citation>
    <scope>NUCLEOTIDE SEQUENCE [LARGE SCALE GENOMIC DNA]</scope>
    <source>
        <strain evidence="3">JCM 17805</strain>
    </source>
</reference>
<name>A0ABP8V926_9GAMM</name>
<dbReference type="Pfam" id="PF04784">
    <property type="entry name" value="DUF547"/>
    <property type="match status" value="1"/>
</dbReference>
<dbReference type="PANTHER" id="PTHR46361:SF3">
    <property type="entry name" value="ELECTRON CARRIER_ PROTEIN DISULFIDE OXIDOREDUCTASE"/>
    <property type="match status" value="1"/>
</dbReference>
<comment type="caution">
    <text evidence="2">The sequence shown here is derived from an EMBL/GenBank/DDBJ whole genome shotgun (WGS) entry which is preliminary data.</text>
</comment>